<dbReference type="Gene3D" id="3.40.630.30">
    <property type="match status" value="1"/>
</dbReference>
<dbReference type="Proteomes" id="UP001183420">
    <property type="component" value="Unassembled WGS sequence"/>
</dbReference>
<dbReference type="EMBL" id="JAVREM010000003">
    <property type="protein sequence ID" value="MDT0317558.1"/>
    <property type="molecule type" value="Genomic_DNA"/>
</dbReference>
<sequence length="93" mass="9824">MQSIGDPYIIRPGRPTDIDRCAELNEAVHPYPGIGSWTRDLFEGHPRVRPDDFLVAERADGTGIAAALVGIRQGAPPGRSLGESGPSAASGCR</sequence>
<evidence type="ECO:0000256" key="1">
    <source>
        <dbReference type="SAM" id="MobiDB-lite"/>
    </source>
</evidence>
<gene>
    <name evidence="2" type="ORF">RNC47_04295</name>
</gene>
<organism evidence="2 3">
    <name type="scientific">Streptomyces millisiae</name>
    <dbReference type="NCBI Taxonomy" id="3075542"/>
    <lineage>
        <taxon>Bacteria</taxon>
        <taxon>Bacillati</taxon>
        <taxon>Actinomycetota</taxon>
        <taxon>Actinomycetes</taxon>
        <taxon>Kitasatosporales</taxon>
        <taxon>Streptomycetaceae</taxon>
        <taxon>Streptomyces</taxon>
    </lineage>
</organism>
<evidence type="ECO:0000313" key="2">
    <source>
        <dbReference type="EMBL" id="MDT0317558.1"/>
    </source>
</evidence>
<reference evidence="3" key="1">
    <citation type="submission" date="2023-07" db="EMBL/GenBank/DDBJ databases">
        <title>30 novel species of actinomycetes from the DSMZ collection.</title>
        <authorList>
            <person name="Nouioui I."/>
        </authorList>
    </citation>
    <scope>NUCLEOTIDE SEQUENCE [LARGE SCALE GENOMIC DNA]</scope>
    <source>
        <strain evidence="3">DSM 44918</strain>
    </source>
</reference>
<accession>A0ABU2LIZ4</accession>
<feature type="region of interest" description="Disordered" evidence="1">
    <location>
        <begin position="74"/>
        <end position="93"/>
    </location>
</feature>
<evidence type="ECO:0000313" key="3">
    <source>
        <dbReference type="Proteomes" id="UP001183420"/>
    </source>
</evidence>
<dbReference type="RefSeq" id="WP_311595652.1">
    <property type="nucleotide sequence ID" value="NZ_JAVREM010000003.1"/>
</dbReference>
<dbReference type="SUPFAM" id="SSF55729">
    <property type="entry name" value="Acyl-CoA N-acyltransferases (Nat)"/>
    <property type="match status" value="1"/>
</dbReference>
<protein>
    <recommendedName>
        <fullName evidence="4">N-acetyltransferase domain-containing protein</fullName>
    </recommendedName>
</protein>
<comment type="caution">
    <text evidence="2">The sequence shown here is derived from an EMBL/GenBank/DDBJ whole genome shotgun (WGS) entry which is preliminary data.</text>
</comment>
<proteinExistence type="predicted"/>
<evidence type="ECO:0008006" key="4">
    <source>
        <dbReference type="Google" id="ProtNLM"/>
    </source>
</evidence>
<dbReference type="InterPro" id="IPR016181">
    <property type="entry name" value="Acyl_CoA_acyltransferase"/>
</dbReference>
<name>A0ABU2LIZ4_9ACTN</name>
<keyword evidence="3" id="KW-1185">Reference proteome</keyword>